<dbReference type="Proteomes" id="UP000324800">
    <property type="component" value="Unassembled WGS sequence"/>
</dbReference>
<sequence length="869" mass="97315">MQTSGYYILFINNTAYSPRESEADDILILTDCTLRINDNVQIGGDSSDALIQIRDELIEIEGAYNSILPYKYQRDIHVRAGGENLPYDPNPPDDTDHPDDTNPPDVSIGSFDFPLKTIDYAVNQKDIIGDIDLVLYRQIYTLLHPLWIYKDDVWVKDEVFCSSPYYTTDKSVISASFGSSHAFSISGGSLVLFEINIDITSTASPFALIFVTGEGSFEAYDSSITVAATNSKLIDSNQFLTSFKLQNVNPVTFTGSSSSTSSLIDVILDDDSTFNIIDSTINAPNNQRYVSFRIDDDPVDLIFKNVKFSSLYTNTDAKIAQIYGIEINPVAVFDHCTIPDITSYHPLLQIPGQSITNEFDDLLYKDKWSNLGQFNQIPSDLSNPLIVNSKVAYIGARHVFQTKATGYLNVVDGGDITVHGVTFVQQAEWASIIQVNSDNAVVVLEDVGFLVASQKLFESGIDIITSSKLREDFSKLKKSDNKINIDYYLRSLEKTSSLEILVNPFVSLVSGYSISLSDIKFGDWIASGDKPLFDIAGPVQYATINNVQVSRVGRQYGGPHILNINLRLSGEAKITNVVIDGRGWVHERDLRDEVKDQNEYENVGDVEKGKQTLDVAVPDKFKWKYAAIKVKGDKLRISDSTFVGLGVDGALALDGVDADLTNSTLFEENSVYEAAEAEGRKKKIPSELKPLGDESDSDEEYDEDDRRIRELHRYRGFVKNVIAEGETTLKAYNVSFIGEKLAKKKDSHKKGYDLNIQHEHEAKLECEIGQSNNAFAVPEISYVKSSYLKGSDKDTSDGKIEKTVQIEIRTKGKLIPGVEWFFELQNKKDPEDNKRTLHYNLLHRKVWEEATKEEKLQGWYISEDENKLI</sequence>
<name>A0A5J4WBI1_9EUKA</name>
<accession>A0A5J4WBI1</accession>
<dbReference type="AlphaFoldDB" id="A0A5J4WBI1"/>
<organism evidence="2 3">
    <name type="scientific">Streblomastix strix</name>
    <dbReference type="NCBI Taxonomy" id="222440"/>
    <lineage>
        <taxon>Eukaryota</taxon>
        <taxon>Metamonada</taxon>
        <taxon>Preaxostyla</taxon>
        <taxon>Oxymonadida</taxon>
        <taxon>Streblomastigidae</taxon>
        <taxon>Streblomastix</taxon>
    </lineage>
</organism>
<feature type="region of interest" description="Disordered" evidence="1">
    <location>
        <begin position="676"/>
        <end position="704"/>
    </location>
</feature>
<evidence type="ECO:0000313" key="2">
    <source>
        <dbReference type="EMBL" id="KAA6391902.1"/>
    </source>
</evidence>
<comment type="caution">
    <text evidence="2">The sequence shown here is derived from an EMBL/GenBank/DDBJ whole genome shotgun (WGS) entry which is preliminary data.</text>
</comment>
<evidence type="ECO:0000256" key="1">
    <source>
        <dbReference type="SAM" id="MobiDB-lite"/>
    </source>
</evidence>
<reference evidence="2 3" key="1">
    <citation type="submission" date="2019-03" db="EMBL/GenBank/DDBJ databases">
        <title>Single cell metagenomics reveals metabolic interactions within the superorganism composed of flagellate Streblomastix strix and complex community of Bacteroidetes bacteria on its surface.</title>
        <authorList>
            <person name="Treitli S.C."/>
            <person name="Kolisko M."/>
            <person name="Husnik F."/>
            <person name="Keeling P."/>
            <person name="Hampl V."/>
        </authorList>
    </citation>
    <scope>NUCLEOTIDE SEQUENCE [LARGE SCALE GENOMIC DNA]</scope>
    <source>
        <strain evidence="2">ST1C</strain>
    </source>
</reference>
<feature type="region of interest" description="Disordered" evidence="1">
    <location>
        <begin position="81"/>
        <end position="104"/>
    </location>
</feature>
<evidence type="ECO:0000313" key="3">
    <source>
        <dbReference type="Proteomes" id="UP000324800"/>
    </source>
</evidence>
<proteinExistence type="predicted"/>
<protein>
    <submittedName>
        <fullName evidence="2">Uncharacterized protein</fullName>
    </submittedName>
</protein>
<feature type="compositionally biased region" description="Acidic residues" evidence="1">
    <location>
        <begin position="693"/>
        <end position="703"/>
    </location>
</feature>
<dbReference type="EMBL" id="SNRW01002725">
    <property type="protein sequence ID" value="KAA6391902.1"/>
    <property type="molecule type" value="Genomic_DNA"/>
</dbReference>
<feature type="non-terminal residue" evidence="2">
    <location>
        <position position="869"/>
    </location>
</feature>
<gene>
    <name evidence="2" type="ORF">EZS28_012569</name>
</gene>